<name>A0A2T5EJG4_VIBSP</name>
<proteinExistence type="predicted"/>
<reference evidence="2 3" key="1">
    <citation type="submission" date="2017-11" db="EMBL/GenBank/DDBJ databases">
        <title>Population delineation of vibrios coincides with oyster pathogenicity.</title>
        <authorList>
            <person name="Bruto M."/>
            <person name="Labreuche Y."/>
            <person name="James A."/>
            <person name="Piel D."/>
            <person name="Chenivesse S."/>
            <person name="Petton B."/>
            <person name="Polz M.F."/>
            <person name="Le Roux F."/>
        </authorList>
    </citation>
    <scope>NUCLEOTIDE SEQUENCE [LARGE SCALE GENOMIC DNA]</scope>
    <source>
        <strain evidence="2 3">FF_144</strain>
    </source>
</reference>
<accession>A0A2T5EJG4</accession>
<feature type="compositionally biased region" description="Polar residues" evidence="1">
    <location>
        <begin position="45"/>
        <end position="55"/>
    </location>
</feature>
<dbReference type="Proteomes" id="UP000244197">
    <property type="component" value="Unassembled WGS sequence"/>
</dbReference>
<evidence type="ECO:0000313" key="3">
    <source>
        <dbReference type="Proteomes" id="UP000244197"/>
    </source>
</evidence>
<dbReference type="RefSeq" id="WP_108188385.1">
    <property type="nucleotide sequence ID" value="NZ_PIFK01000086.1"/>
</dbReference>
<organism evidence="2 3">
    <name type="scientific">Vibrio splendidus</name>
    <dbReference type="NCBI Taxonomy" id="29497"/>
    <lineage>
        <taxon>Bacteria</taxon>
        <taxon>Pseudomonadati</taxon>
        <taxon>Pseudomonadota</taxon>
        <taxon>Gammaproteobacteria</taxon>
        <taxon>Vibrionales</taxon>
        <taxon>Vibrionaceae</taxon>
        <taxon>Vibrio</taxon>
    </lineage>
</organism>
<protein>
    <submittedName>
        <fullName evidence="2">Uncharacterized protein</fullName>
    </submittedName>
</protein>
<dbReference type="AlphaFoldDB" id="A0A2T5EJG4"/>
<sequence>MMNQLQQMEMPTLPDNNNVEDILKSIRVRVGFEQAPDKPIDPFEQQFNEPVSTEPSMEEMWNPIISETTNELTKKQADKEAVEEFNNHPIFKHFEHLDDDLFDRMAEEIDNPETPFNQQGATELITNFIAEELDKMEGY</sequence>
<evidence type="ECO:0000256" key="1">
    <source>
        <dbReference type="SAM" id="MobiDB-lite"/>
    </source>
</evidence>
<comment type="caution">
    <text evidence="2">The sequence shown here is derived from an EMBL/GenBank/DDBJ whole genome shotgun (WGS) entry which is preliminary data.</text>
</comment>
<dbReference type="EMBL" id="PIFK01000086">
    <property type="protein sequence ID" value="PTP20220.1"/>
    <property type="molecule type" value="Genomic_DNA"/>
</dbReference>
<feature type="region of interest" description="Disordered" evidence="1">
    <location>
        <begin position="35"/>
        <end position="59"/>
    </location>
</feature>
<evidence type="ECO:0000313" key="2">
    <source>
        <dbReference type="EMBL" id="PTP20220.1"/>
    </source>
</evidence>
<gene>
    <name evidence="2" type="ORF">CWO07_24220</name>
</gene>